<dbReference type="EMBL" id="UINC01198196">
    <property type="protein sequence ID" value="SVE16041.1"/>
    <property type="molecule type" value="Genomic_DNA"/>
</dbReference>
<feature type="transmembrane region" description="Helical" evidence="1">
    <location>
        <begin position="174"/>
        <end position="197"/>
    </location>
</feature>
<keyword evidence="1" id="KW-1133">Transmembrane helix</keyword>
<proteinExistence type="predicted"/>
<evidence type="ECO:0000259" key="2">
    <source>
        <dbReference type="Pfam" id="PF01578"/>
    </source>
</evidence>
<keyword evidence="1" id="KW-0812">Transmembrane</keyword>
<feature type="transmembrane region" description="Helical" evidence="1">
    <location>
        <begin position="34"/>
        <end position="54"/>
    </location>
</feature>
<reference evidence="3" key="1">
    <citation type="submission" date="2018-05" db="EMBL/GenBank/DDBJ databases">
        <authorList>
            <person name="Lanie J.A."/>
            <person name="Ng W.-L."/>
            <person name="Kazmierczak K.M."/>
            <person name="Andrzejewski T.M."/>
            <person name="Davidsen T.M."/>
            <person name="Wayne K.J."/>
            <person name="Tettelin H."/>
            <person name="Glass J.I."/>
            <person name="Rusch D."/>
            <person name="Podicherti R."/>
            <person name="Tsui H.-C.T."/>
            <person name="Winkler M.E."/>
        </authorList>
    </citation>
    <scope>NUCLEOTIDE SEQUENCE</scope>
</reference>
<sequence length="199" mass="21403">MQITVPGLIAIAAYLISVRLQWHGSDAYSGSDRLIKICSLIACVSHAGVIWLVLSDKAGVNLGLFTMLCLMALVISCLVTLSGLRKSLSDLAIIVFPLSAVSLIMLLLFPDTVASRGQLSNDLILHIILSVVAYSFLSIAALQAIALSLGDYYLRQRQSAIAKLLPPVQTLDTLLFRSIWAGLSLLTLSIASGFLFLEN</sequence>
<dbReference type="GO" id="GO:0020037">
    <property type="term" value="F:heme binding"/>
    <property type="evidence" value="ECO:0007669"/>
    <property type="project" value="InterPro"/>
</dbReference>
<dbReference type="InterPro" id="IPR002541">
    <property type="entry name" value="Cyt_c_assembly"/>
</dbReference>
<feature type="transmembrane region" description="Helical" evidence="1">
    <location>
        <begin position="60"/>
        <end position="84"/>
    </location>
</feature>
<name>A0A383B859_9ZZZZ</name>
<dbReference type="AlphaFoldDB" id="A0A383B859"/>
<feature type="transmembrane region" description="Helical" evidence="1">
    <location>
        <begin position="124"/>
        <end position="154"/>
    </location>
</feature>
<evidence type="ECO:0000256" key="1">
    <source>
        <dbReference type="SAM" id="Phobius"/>
    </source>
</evidence>
<accession>A0A383B859</accession>
<feature type="transmembrane region" description="Helical" evidence="1">
    <location>
        <begin position="91"/>
        <end position="109"/>
    </location>
</feature>
<dbReference type="InterPro" id="IPR052372">
    <property type="entry name" value="YpjD/HemX"/>
</dbReference>
<keyword evidence="1" id="KW-0472">Membrane</keyword>
<feature type="transmembrane region" description="Helical" evidence="1">
    <location>
        <begin position="6"/>
        <end position="22"/>
    </location>
</feature>
<dbReference type="PANTHER" id="PTHR38034:SF1">
    <property type="entry name" value="INNER MEMBRANE PROTEIN YPJD"/>
    <property type="match status" value="1"/>
</dbReference>
<dbReference type="GO" id="GO:0005886">
    <property type="term" value="C:plasma membrane"/>
    <property type="evidence" value="ECO:0007669"/>
    <property type="project" value="TreeGrafter"/>
</dbReference>
<organism evidence="3">
    <name type="scientific">marine metagenome</name>
    <dbReference type="NCBI Taxonomy" id="408172"/>
    <lineage>
        <taxon>unclassified sequences</taxon>
        <taxon>metagenomes</taxon>
        <taxon>ecological metagenomes</taxon>
    </lineage>
</organism>
<protein>
    <recommendedName>
        <fullName evidence="2">Cytochrome c assembly protein domain-containing protein</fullName>
    </recommendedName>
</protein>
<gene>
    <name evidence="3" type="ORF">METZ01_LOCUS468895</name>
</gene>
<feature type="domain" description="Cytochrome c assembly protein" evidence="2">
    <location>
        <begin position="62"/>
        <end position="198"/>
    </location>
</feature>
<feature type="non-terminal residue" evidence="3">
    <location>
        <position position="199"/>
    </location>
</feature>
<evidence type="ECO:0000313" key="3">
    <source>
        <dbReference type="EMBL" id="SVE16041.1"/>
    </source>
</evidence>
<dbReference type="GO" id="GO:0017004">
    <property type="term" value="P:cytochrome complex assembly"/>
    <property type="evidence" value="ECO:0007669"/>
    <property type="project" value="InterPro"/>
</dbReference>
<dbReference type="PANTHER" id="PTHR38034">
    <property type="entry name" value="INNER MEMBRANE PROTEIN YPJD"/>
    <property type="match status" value="1"/>
</dbReference>
<dbReference type="Pfam" id="PF01578">
    <property type="entry name" value="Cytochrom_C_asm"/>
    <property type="match status" value="1"/>
</dbReference>